<accession>A0ABY8CV20</accession>
<proteinExistence type="predicted"/>
<reference evidence="1 2" key="1">
    <citation type="submission" date="2023-03" db="EMBL/GenBank/DDBJ databases">
        <authorList>
            <person name="Kaur S."/>
            <person name="Espinosa-Saiz D."/>
            <person name="Velazquez E."/>
            <person name="Menendez E."/>
            <person name="diCenzo G.C."/>
        </authorList>
    </citation>
    <scope>NUCLEOTIDE SEQUENCE [LARGE SCALE GENOMIC DNA]</scope>
    <source>
        <strain evidence="1 2">LMG 27395</strain>
    </source>
</reference>
<dbReference type="Proteomes" id="UP001235547">
    <property type="component" value="Chromosome 2"/>
</dbReference>
<keyword evidence="2" id="KW-1185">Reference proteome</keyword>
<dbReference type="EMBL" id="CP120370">
    <property type="protein sequence ID" value="WEX81098.1"/>
    <property type="molecule type" value="Genomic_DNA"/>
</dbReference>
<dbReference type="Gene3D" id="6.10.250.730">
    <property type="match status" value="1"/>
</dbReference>
<name>A0ABY8CV20_9HYPH</name>
<organism evidence="1 2">
    <name type="scientific">Sinorhizobium numidicum</name>
    <dbReference type="NCBI Taxonomy" id="680248"/>
    <lineage>
        <taxon>Bacteria</taxon>
        <taxon>Pseudomonadati</taxon>
        <taxon>Pseudomonadota</taxon>
        <taxon>Alphaproteobacteria</taxon>
        <taxon>Hyphomicrobiales</taxon>
        <taxon>Rhizobiaceae</taxon>
        <taxon>Sinorhizobium/Ensifer group</taxon>
        <taxon>Sinorhizobium</taxon>
    </lineage>
</organism>
<evidence type="ECO:0000313" key="1">
    <source>
        <dbReference type="EMBL" id="WEX81098.1"/>
    </source>
</evidence>
<protein>
    <submittedName>
        <fullName evidence="1">DUF982 domain-containing protein</fullName>
    </submittedName>
</protein>
<gene>
    <name evidence="1" type="ORF">PYH38_000444</name>
</gene>
<dbReference type="RefSeq" id="WP_280731834.1">
    <property type="nucleotide sequence ID" value="NZ_CP120367.1"/>
</dbReference>
<dbReference type="Pfam" id="PF06169">
    <property type="entry name" value="DUF982"/>
    <property type="match status" value="1"/>
</dbReference>
<dbReference type="InterPro" id="IPR010385">
    <property type="entry name" value="DUF982"/>
</dbReference>
<sequence>MANVRFDRAVYIQRKHFIDEITDLDEVLDYLESWPKERRDLSYDTLLKACRDSAGGRFPLSAVRENFRRFVKKAGMLAEM</sequence>
<evidence type="ECO:0000313" key="2">
    <source>
        <dbReference type="Proteomes" id="UP001235547"/>
    </source>
</evidence>